<dbReference type="AlphaFoldDB" id="A0A6A3HBY2"/>
<proteinExistence type="predicted"/>
<organism evidence="3 4">
    <name type="scientific">Phytophthora fragariae</name>
    <dbReference type="NCBI Taxonomy" id="53985"/>
    <lineage>
        <taxon>Eukaryota</taxon>
        <taxon>Sar</taxon>
        <taxon>Stramenopiles</taxon>
        <taxon>Oomycota</taxon>
        <taxon>Peronosporomycetes</taxon>
        <taxon>Peronosporales</taxon>
        <taxon>Peronosporaceae</taxon>
        <taxon>Phytophthora</taxon>
    </lineage>
</organism>
<feature type="coiled-coil region" evidence="1">
    <location>
        <begin position="111"/>
        <end position="145"/>
    </location>
</feature>
<evidence type="ECO:0000256" key="2">
    <source>
        <dbReference type="SAM" id="MobiDB-lite"/>
    </source>
</evidence>
<reference evidence="3 4" key="1">
    <citation type="submission" date="2018-09" db="EMBL/GenBank/DDBJ databases">
        <title>Genomic investigation of the strawberry pathogen Phytophthora fragariae indicates pathogenicity is determined by transcriptional variation in three key races.</title>
        <authorList>
            <person name="Adams T.M."/>
            <person name="Armitage A.D."/>
            <person name="Sobczyk M.K."/>
            <person name="Bates H.J."/>
            <person name="Dunwell J.M."/>
            <person name="Nellist C.F."/>
            <person name="Harrison R.J."/>
        </authorList>
    </citation>
    <scope>NUCLEOTIDE SEQUENCE [LARGE SCALE GENOMIC DNA]</scope>
    <source>
        <strain evidence="3 4">SCRP245</strain>
    </source>
</reference>
<feature type="region of interest" description="Disordered" evidence="2">
    <location>
        <begin position="66"/>
        <end position="94"/>
    </location>
</feature>
<sequence length="444" mass="49535">MTDSLYLDEVAGFLRSLDDPTIPGHELLLSLDKEESLLSLQGTEIALQMLDVTPVDDLFITVEDSVDGNRDHHTDSDCTSAESESVASTSSPPVVVESIRSRDAIRRSTYRQKQKAEKDELYRQVEELSSQLSMLQKNKEDAEVSRGTGLAQTALWKALATRHMQGRLIAEEQRRRLCEAVERRSALIRDLGVIIRKRISEEQPEEEPAAKKPRTESPDMALYQAYISELDEVYARTDGIFRDMPVQKEAEECDESQGHYNVQREVVKDSRYHELVGKSTTPFAYDRVQVYIDRACCMENRMGRELIEGAWVPENTTIVKARVNPAGFAGSLVQHTVRRKYAEADRIVVVSRKFTEGDGAFSGMQSDETGWSIVRPSPSCVKGGAGTLLESVTRFVPINFSSASSSGVTVKQFAAAIIKVGEEECRSCIQQLGLMLLNDELGVC</sequence>
<evidence type="ECO:0000313" key="3">
    <source>
        <dbReference type="EMBL" id="KAE8966424.1"/>
    </source>
</evidence>
<feature type="compositionally biased region" description="Basic and acidic residues" evidence="2">
    <location>
        <begin position="67"/>
        <end position="76"/>
    </location>
</feature>
<comment type="caution">
    <text evidence="3">The sequence shown here is derived from an EMBL/GenBank/DDBJ whole genome shotgun (WGS) entry which is preliminary data.</text>
</comment>
<evidence type="ECO:0000256" key="1">
    <source>
        <dbReference type="SAM" id="Coils"/>
    </source>
</evidence>
<dbReference type="EMBL" id="QXFW01004273">
    <property type="protein sequence ID" value="KAE8966424.1"/>
    <property type="molecule type" value="Genomic_DNA"/>
</dbReference>
<accession>A0A6A3HBY2</accession>
<name>A0A6A3HBY2_9STRA</name>
<evidence type="ECO:0000313" key="4">
    <source>
        <dbReference type="Proteomes" id="UP000460718"/>
    </source>
</evidence>
<gene>
    <name evidence="3" type="ORF">PF011_g27943</name>
</gene>
<feature type="compositionally biased region" description="Low complexity" evidence="2">
    <location>
        <begin position="79"/>
        <end position="94"/>
    </location>
</feature>
<dbReference type="CDD" id="cd14686">
    <property type="entry name" value="bZIP"/>
    <property type="match status" value="1"/>
</dbReference>
<protein>
    <submittedName>
        <fullName evidence="3">Uncharacterized protein</fullName>
    </submittedName>
</protein>
<dbReference type="Proteomes" id="UP000460718">
    <property type="component" value="Unassembled WGS sequence"/>
</dbReference>
<keyword evidence="1" id="KW-0175">Coiled coil</keyword>